<dbReference type="CDD" id="cd02440">
    <property type="entry name" value="AdoMet_MTases"/>
    <property type="match status" value="1"/>
</dbReference>
<name>A0ABV5ALX2_9BACL</name>
<dbReference type="EMBL" id="JBDXSU010000041">
    <property type="protein sequence ID" value="MFB5193126.1"/>
    <property type="molecule type" value="Genomic_DNA"/>
</dbReference>
<dbReference type="GO" id="GO:0008168">
    <property type="term" value="F:methyltransferase activity"/>
    <property type="evidence" value="ECO:0007669"/>
    <property type="project" value="UniProtKB-KW"/>
</dbReference>
<organism evidence="2 3">
    <name type="scientific">Alicyclobacillus fastidiosus</name>
    <dbReference type="NCBI Taxonomy" id="392011"/>
    <lineage>
        <taxon>Bacteria</taxon>
        <taxon>Bacillati</taxon>
        <taxon>Bacillota</taxon>
        <taxon>Bacilli</taxon>
        <taxon>Bacillales</taxon>
        <taxon>Alicyclobacillaceae</taxon>
        <taxon>Alicyclobacillus</taxon>
    </lineage>
</organism>
<comment type="caution">
    <text evidence="2">The sequence shown here is derived from an EMBL/GenBank/DDBJ whole genome shotgun (WGS) entry which is preliminary data.</text>
</comment>
<keyword evidence="2" id="KW-0808">Transferase</keyword>
<evidence type="ECO:0000313" key="2">
    <source>
        <dbReference type="EMBL" id="MFB5193126.1"/>
    </source>
</evidence>
<feature type="domain" description="Methyltransferase type 11" evidence="1">
    <location>
        <begin position="259"/>
        <end position="358"/>
    </location>
</feature>
<dbReference type="InterPro" id="IPR029063">
    <property type="entry name" value="SAM-dependent_MTases_sf"/>
</dbReference>
<dbReference type="EC" id="2.1.-.-" evidence="2"/>
<dbReference type="PANTHER" id="PTHR43591">
    <property type="entry name" value="METHYLTRANSFERASE"/>
    <property type="match status" value="1"/>
</dbReference>
<evidence type="ECO:0000259" key="1">
    <source>
        <dbReference type="Pfam" id="PF08241"/>
    </source>
</evidence>
<keyword evidence="2" id="KW-0489">Methyltransferase</keyword>
<accession>A0ABV5ALX2</accession>
<protein>
    <submittedName>
        <fullName evidence="2">Class I SAM-dependent methyltransferase</fullName>
        <ecNumber evidence="2">2.1.-.-</ecNumber>
    </submittedName>
</protein>
<dbReference type="Proteomes" id="UP001579974">
    <property type="component" value="Unassembled WGS sequence"/>
</dbReference>
<sequence length="496" mass="56601">MYQIEDVRHVIADLTNSSLVVSPWLAYVGGRVRFDSYISDMLYWGTRDFTQAHWRREYLAPAFDTLPVHSRFPRTAVFETAASTAAFLAYEQTGRSTVTERHATDALHVTENFILQHGFDYFLSAYVMLTMYENHNALNYYGQMREADFLSGRLHRPWIDYELDDELILSRVLGTTELFIDSGERFVRLTDKGRDRLADYYALLKETGYLDKRNRSLRISHFSEMEDYDSVVQQIAPTAADLRQSFLDFTAIQPGMRVLEIGCGSGAFTFDAGLVDLVGPTGSVVATDPAPRMLERAMMKRDPHDVPWLDFVQAPAEDLPFPDGSFDAVVNMLAIHLTDIPAAVKEMHRVLKPGGIMASFHPLDFPMTNSIIKEWFRPISSLVEQPKRETTMPARSTVPDAVAPYFENVICQEASTPNYYTNPDIVTRFYLESVGLFDDHLMRIPWVERTRLIEDTRNNGRRLCSIHTTEELTVEYPVQLVRGVAKDFTVSRNGRA</sequence>
<proteinExistence type="predicted"/>
<gene>
    <name evidence="2" type="ORF">KKP3000_003071</name>
</gene>
<dbReference type="Gene3D" id="3.40.50.150">
    <property type="entry name" value="Vaccinia Virus protein VP39"/>
    <property type="match status" value="1"/>
</dbReference>
<dbReference type="Pfam" id="PF08241">
    <property type="entry name" value="Methyltransf_11"/>
    <property type="match status" value="1"/>
</dbReference>
<evidence type="ECO:0000313" key="3">
    <source>
        <dbReference type="Proteomes" id="UP001579974"/>
    </source>
</evidence>
<keyword evidence="3" id="KW-1185">Reference proteome</keyword>
<dbReference type="RefSeq" id="WP_275475141.1">
    <property type="nucleotide sequence ID" value="NZ_CP162940.1"/>
</dbReference>
<dbReference type="GO" id="GO:0032259">
    <property type="term" value="P:methylation"/>
    <property type="evidence" value="ECO:0007669"/>
    <property type="project" value="UniProtKB-KW"/>
</dbReference>
<dbReference type="PANTHER" id="PTHR43591:SF24">
    <property type="entry name" value="2-METHOXY-6-POLYPRENYL-1,4-BENZOQUINOL METHYLASE, MITOCHONDRIAL"/>
    <property type="match status" value="1"/>
</dbReference>
<reference evidence="2 3" key="1">
    <citation type="journal article" date="2024" name="Int. J. Mol. Sci.">
        <title>Exploration of Alicyclobacillus spp. Genome in Search of Antibiotic Resistance.</title>
        <authorList>
            <person name="Bucka-Kolendo J."/>
            <person name="Kiousi D.E."/>
            <person name="Dekowska A."/>
            <person name="Mikolajczuk-Szczyrba A."/>
            <person name="Karadedos D.M."/>
            <person name="Michael P."/>
            <person name="Galanis A."/>
            <person name="Sokolowska B."/>
        </authorList>
    </citation>
    <scope>NUCLEOTIDE SEQUENCE [LARGE SCALE GENOMIC DNA]</scope>
    <source>
        <strain evidence="2 3">KKP 3000</strain>
    </source>
</reference>
<dbReference type="SUPFAM" id="SSF53335">
    <property type="entry name" value="S-adenosyl-L-methionine-dependent methyltransferases"/>
    <property type="match status" value="1"/>
</dbReference>
<dbReference type="InterPro" id="IPR013216">
    <property type="entry name" value="Methyltransf_11"/>
</dbReference>